<dbReference type="AlphaFoldDB" id="A0A1W1XS18"/>
<dbReference type="EMBL" id="FWXD01000014">
    <property type="protein sequence ID" value="SMC26654.1"/>
    <property type="molecule type" value="Genomic_DNA"/>
</dbReference>
<organism evidence="2 3">
    <name type="scientific">Andreprevotia lacus DSM 23236</name>
    <dbReference type="NCBI Taxonomy" id="1121001"/>
    <lineage>
        <taxon>Bacteria</taxon>
        <taxon>Pseudomonadati</taxon>
        <taxon>Pseudomonadota</taxon>
        <taxon>Betaproteobacteria</taxon>
        <taxon>Neisseriales</taxon>
        <taxon>Chitinibacteraceae</taxon>
        <taxon>Andreprevotia</taxon>
    </lineage>
</organism>
<accession>A0A1W1XS18</accession>
<evidence type="ECO:0000313" key="2">
    <source>
        <dbReference type="EMBL" id="SMC26654.1"/>
    </source>
</evidence>
<name>A0A1W1XS18_9NEIS</name>
<proteinExistence type="predicted"/>
<gene>
    <name evidence="2" type="ORF">SAMN02745857_02561</name>
</gene>
<keyword evidence="1" id="KW-1133">Transmembrane helix</keyword>
<keyword evidence="1" id="KW-0812">Transmembrane</keyword>
<sequence>MVPTLPMFLLFPWLMQRWGFGVALAASVVITMLCFALFALLVRRWGIMLF</sequence>
<dbReference type="Proteomes" id="UP000192761">
    <property type="component" value="Unassembled WGS sequence"/>
</dbReference>
<evidence type="ECO:0000256" key="1">
    <source>
        <dbReference type="SAM" id="Phobius"/>
    </source>
</evidence>
<protein>
    <submittedName>
        <fullName evidence="2">Uncharacterized protein</fullName>
    </submittedName>
</protein>
<evidence type="ECO:0000313" key="3">
    <source>
        <dbReference type="Proteomes" id="UP000192761"/>
    </source>
</evidence>
<keyword evidence="3" id="KW-1185">Reference proteome</keyword>
<dbReference type="STRING" id="1121001.SAMN02745857_02561"/>
<keyword evidence="1" id="KW-0472">Membrane</keyword>
<reference evidence="2 3" key="1">
    <citation type="submission" date="2017-04" db="EMBL/GenBank/DDBJ databases">
        <authorList>
            <person name="Afonso C.L."/>
            <person name="Miller P.J."/>
            <person name="Scott M.A."/>
            <person name="Spackman E."/>
            <person name="Goraichik I."/>
            <person name="Dimitrov K.M."/>
            <person name="Suarez D.L."/>
            <person name="Swayne D.E."/>
        </authorList>
    </citation>
    <scope>NUCLEOTIDE SEQUENCE [LARGE SCALE GENOMIC DNA]</scope>
    <source>
        <strain evidence="2 3">DSM 23236</strain>
    </source>
</reference>
<feature type="transmembrane region" description="Helical" evidence="1">
    <location>
        <begin position="20"/>
        <end position="42"/>
    </location>
</feature>